<dbReference type="Gene3D" id="2.120.10.30">
    <property type="entry name" value="TolB, C-terminal domain"/>
    <property type="match status" value="1"/>
</dbReference>
<comment type="similarity">
    <text evidence="1">Belongs to the 'GDSL' lipolytic enzyme family.</text>
</comment>
<sequence length="910" mass="93092">MSGTTSNTAFGADDSAIPAAIGGGGSAGPSVGAGDATGPIVSVNTSGIDLAGLPAQYSTASADGTGLGFFTRQLEYVPTAVTVGPDDALYVSGLSGLPYPDGYSRVMRVADTHATTGFDGQIDSGVPQTYASGLSQVNGLSFDGKGNLNVLEFVNAANIYDPTRQPGELPPSELIRIAPDGVRTTISGPELKLANYVLADKETGDVYVAIGNADINNGEVLRYHVDDATGQATSVDVVASGLNNPRGMAFGPDGHLYVNEQGLGTPGDSPDAATAPTIPFIPGAVDERGGFTASITRVDIDGSGQERIFTGLPSIREVNAATGEDRVISVGSNGFTIAPDGTAYLATGGGLTAATADALGPLAPYIQGLLKIDGLFDHDPSNVTVTPAFNSVTYAAENGPDGSQTLFNTQSNLNDVVVGSDGHIYAVDAARNVMYGFSPDDLSTPDSVTVFQKQAPVLTPPQYAAVVAAGGNPSLDYQVEIAQTTYKAENGAPDTPGRAEAAASFSPADPGAAAAGAPAGPADAGLPAGIVDTAVPPRGEDASVGTVNAAGADGLPGSIPVTDPSFPGPIDPISPPVLPGNVYVPYFDPFFGGNYAPATPPVLPAGGHGATYTVSHLYSFGDRLVDDGGSYGAAAVAQAAGQPAPNASPVYYQGGFSDGPNWTDNLAKILGAQQTDGEDNNFGYVLATARPIENPLDPFTGQTTLNTFEGQIDAFQQAHAYFSANDLVTVTFGGNDLTLPSNLSPEEGITESVQAIVDGLDRLADLGAHHFVITNLPDLELAPLFKDPDFLQQLGAEPGSFQPLVAEFNARLADAVHAFEGERGVDVTLLDVHKLFDAIADDPAAYGFNDVDQPVLAAPPLQPGTPTVYNPAIVGQDPAVEHASLFIDPFFHPTALGQAILAETAWHVIA</sequence>
<dbReference type="AlphaFoldDB" id="A0A4V3A9E7"/>
<dbReference type="Proteomes" id="UP000295096">
    <property type="component" value="Unassembled WGS sequence"/>
</dbReference>
<dbReference type="NCBIfam" id="NF033206">
    <property type="entry name" value="ScyE_fam"/>
    <property type="match status" value="2"/>
</dbReference>
<dbReference type="InterPro" id="IPR048031">
    <property type="entry name" value="ScyD/ScyE-like"/>
</dbReference>
<dbReference type="Pfam" id="PF00657">
    <property type="entry name" value="Lipase_GDSL"/>
    <property type="match status" value="1"/>
</dbReference>
<dbReference type="RefSeq" id="WP_133292196.1">
    <property type="nucleotide sequence ID" value="NZ_SMSJ01000086.1"/>
</dbReference>
<dbReference type="PANTHER" id="PTHR22835">
    <property type="entry name" value="ZINC FINGER FYVE DOMAIN CONTAINING PROTEIN"/>
    <property type="match status" value="1"/>
</dbReference>
<dbReference type="InterPro" id="IPR036514">
    <property type="entry name" value="SGNH_hydro_sf"/>
</dbReference>
<accession>A0A4V3A9E7</accession>
<evidence type="ECO:0000256" key="1">
    <source>
        <dbReference type="ARBA" id="ARBA00008668"/>
    </source>
</evidence>
<dbReference type="InterPro" id="IPR001087">
    <property type="entry name" value="GDSL"/>
</dbReference>
<feature type="compositionally biased region" description="Low complexity" evidence="2">
    <location>
        <begin position="501"/>
        <end position="520"/>
    </location>
</feature>
<protein>
    <submittedName>
        <fullName evidence="3">ScyD/ScyE family protein</fullName>
    </submittedName>
</protein>
<gene>
    <name evidence="3" type="ORF">E2C06_29680</name>
</gene>
<dbReference type="InterPro" id="IPR011042">
    <property type="entry name" value="6-blade_b-propeller_TolB-like"/>
</dbReference>
<name>A0A4V3A9E7_9PROT</name>
<comment type="caution">
    <text evidence="3">The sequence shown here is derived from an EMBL/GenBank/DDBJ whole genome shotgun (WGS) entry which is preliminary data.</text>
</comment>
<evidence type="ECO:0000313" key="4">
    <source>
        <dbReference type="Proteomes" id="UP000295096"/>
    </source>
</evidence>
<dbReference type="SUPFAM" id="SSF52266">
    <property type="entry name" value="SGNH hydrolase"/>
    <property type="match status" value="1"/>
</dbReference>
<reference evidence="3 4" key="1">
    <citation type="journal article" date="2016" name="J. Microbiol.">
        <title>Dankookia rubra gen. nov., sp. nov., an alphaproteobacterium isolated from sediment of a shallow stream.</title>
        <authorList>
            <person name="Kim W.H."/>
            <person name="Kim D.H."/>
            <person name="Kang K."/>
            <person name="Ahn T.Y."/>
        </authorList>
    </citation>
    <scope>NUCLEOTIDE SEQUENCE [LARGE SCALE GENOMIC DNA]</scope>
    <source>
        <strain evidence="3 4">JCM30602</strain>
    </source>
</reference>
<feature type="region of interest" description="Disordered" evidence="2">
    <location>
        <begin position="488"/>
        <end position="520"/>
    </location>
</feature>
<evidence type="ECO:0000256" key="2">
    <source>
        <dbReference type="SAM" id="MobiDB-lite"/>
    </source>
</evidence>
<dbReference type="EMBL" id="SMSJ01000086">
    <property type="protein sequence ID" value="TDH58975.1"/>
    <property type="molecule type" value="Genomic_DNA"/>
</dbReference>
<organism evidence="3 4">
    <name type="scientific">Dankookia rubra</name>
    <dbReference type="NCBI Taxonomy" id="1442381"/>
    <lineage>
        <taxon>Bacteria</taxon>
        <taxon>Pseudomonadati</taxon>
        <taxon>Pseudomonadota</taxon>
        <taxon>Alphaproteobacteria</taxon>
        <taxon>Acetobacterales</taxon>
        <taxon>Roseomonadaceae</taxon>
        <taxon>Dankookia</taxon>
    </lineage>
</organism>
<dbReference type="GO" id="GO:0016788">
    <property type="term" value="F:hydrolase activity, acting on ester bonds"/>
    <property type="evidence" value="ECO:0007669"/>
    <property type="project" value="InterPro"/>
</dbReference>
<dbReference type="CDD" id="cd01846">
    <property type="entry name" value="fatty_acyltransferase_like"/>
    <property type="match status" value="1"/>
</dbReference>
<evidence type="ECO:0000313" key="3">
    <source>
        <dbReference type="EMBL" id="TDH58975.1"/>
    </source>
</evidence>
<proteinExistence type="inferred from homology"/>
<keyword evidence="4" id="KW-1185">Reference proteome</keyword>
<dbReference type="OrthoDB" id="5292073at2"/>
<dbReference type="SUPFAM" id="SSF63829">
    <property type="entry name" value="Calcium-dependent phosphotriesterase"/>
    <property type="match status" value="1"/>
</dbReference>
<dbReference type="PANTHER" id="PTHR22835:SF659">
    <property type="entry name" value="GDSL LIPASE_ACYLHYDROLASE, PUTATIVE (AFU_ORTHOLOGUE AFUA_2G00510)-RELATED"/>
    <property type="match status" value="1"/>
</dbReference>
<dbReference type="Gene3D" id="3.40.50.1110">
    <property type="entry name" value="SGNH hydrolase"/>
    <property type="match status" value="1"/>
</dbReference>